<gene>
    <name evidence="4" type="ORF">B0A55_07672</name>
</gene>
<dbReference type="InterPro" id="IPR046346">
    <property type="entry name" value="Aminoacid_DH-like_N_sf"/>
</dbReference>
<evidence type="ECO:0000313" key="5">
    <source>
        <dbReference type="Proteomes" id="UP000309340"/>
    </source>
</evidence>
<dbReference type="AlphaFoldDB" id="A0A4U0X7T9"/>
<dbReference type="FunFam" id="3.40.50.720:FF:000386">
    <property type="entry name" value="Quinate repressor protein"/>
    <property type="match status" value="1"/>
</dbReference>
<reference evidence="4 5" key="1">
    <citation type="submission" date="2017-03" db="EMBL/GenBank/DDBJ databases">
        <title>Genomes of endolithic fungi from Antarctica.</title>
        <authorList>
            <person name="Coleine C."/>
            <person name="Masonjones S."/>
            <person name="Stajich J.E."/>
        </authorList>
    </citation>
    <scope>NUCLEOTIDE SEQUENCE [LARGE SCALE GENOMIC DNA]</scope>
    <source>
        <strain evidence="4 5">CCFEE 5184</strain>
    </source>
</reference>
<dbReference type="SUPFAM" id="SSF51735">
    <property type="entry name" value="NAD(P)-binding Rossmann-fold domains"/>
    <property type="match status" value="1"/>
</dbReference>
<feature type="domain" description="SDH C-terminal" evidence="3">
    <location>
        <begin position="455"/>
        <end position="485"/>
    </location>
</feature>
<evidence type="ECO:0000259" key="1">
    <source>
        <dbReference type="Pfam" id="PF01488"/>
    </source>
</evidence>
<protein>
    <recommendedName>
        <fullName evidence="6">Quinate repressor protein</fullName>
    </recommendedName>
</protein>
<name>A0A4U0X7T9_9PEZI</name>
<dbReference type="Gene3D" id="3.40.50.720">
    <property type="entry name" value="NAD(P)-binding Rossmann-like Domain"/>
    <property type="match status" value="1"/>
</dbReference>
<dbReference type="InterPro" id="IPR036291">
    <property type="entry name" value="NAD(P)-bd_dom_sf"/>
</dbReference>
<dbReference type="PANTHER" id="PTHR21089:SF1">
    <property type="entry name" value="BIFUNCTIONAL 3-DEHYDROQUINATE DEHYDRATASE_SHIKIMATE DEHYDROGENASE, CHLOROPLASTIC"/>
    <property type="match status" value="1"/>
</dbReference>
<feature type="domain" description="Shikimate dehydrogenase substrate binding N-terminal" evidence="2">
    <location>
        <begin position="171"/>
        <end position="251"/>
    </location>
</feature>
<evidence type="ECO:0008006" key="6">
    <source>
        <dbReference type="Google" id="ProtNLM"/>
    </source>
</evidence>
<dbReference type="InterPro" id="IPR013708">
    <property type="entry name" value="Shikimate_DH-bd_N"/>
</dbReference>
<feature type="domain" description="Quinate/shikimate 5-dehydrogenase/glutamyl-tRNA reductase" evidence="1">
    <location>
        <begin position="309"/>
        <end position="355"/>
    </location>
</feature>
<dbReference type="EMBL" id="NAJQ01000347">
    <property type="protein sequence ID" value="TKA71576.1"/>
    <property type="molecule type" value="Genomic_DNA"/>
</dbReference>
<dbReference type="GO" id="GO:0004764">
    <property type="term" value="F:shikimate 3-dehydrogenase (NADP+) activity"/>
    <property type="evidence" value="ECO:0007669"/>
    <property type="project" value="InterPro"/>
</dbReference>
<dbReference type="PANTHER" id="PTHR21089">
    <property type="entry name" value="SHIKIMATE DEHYDROGENASE"/>
    <property type="match status" value="1"/>
</dbReference>
<proteinExistence type="predicted"/>
<keyword evidence="5" id="KW-1185">Reference proteome</keyword>
<dbReference type="STRING" id="329884.A0A4U0X7T9"/>
<dbReference type="Pfam" id="PF08501">
    <property type="entry name" value="Shikimate_dh_N"/>
    <property type="match status" value="1"/>
</dbReference>
<sequence length="508" mass="55903">MQSSMSRETPQGFSRICKSGMYKECSSYCVPLGRDYVRDAQVQAKSGSLFLTLKRVERDFLKLLRNILGDHKRVPSHHSAYPLSQVAVHDRAFTMAAQISVKDVVDNRVNLDSLQIGADAVEMTINSPGTSRCVPEEDDLLDIAEAFATLRRDIFTALFATFVYEPLHYFIYGANVSYSLSPAMHNAAYKACGMPHTYGKHSSDTLDDFQRLAREPDFGGAAVVQPYKTGVLPLLSGLSSHASVIGSVNTILPIRELGEDGSIPDQLGLLSQMNRSGPVKALYGDNTDWIGIRAVLRRGLSPANTVRPQSTALVCGAGGQARSAVYAMLSLGVQKIFICNRTVDNARAVADHYNRLIESQGISVLSPADAAQCRVRVLESFASSWPKEYRQPSMIVSSIPTQAADGTPTNFTLPDAWLGSPTGGILIELAYRPMLTPIVKQMRAQAHRGWIMMDGFDILPEQAFAQFELFTGRRAPRELMRDEVLKKYREEQEHLTKAGIMDPNPPAT</sequence>
<dbReference type="SUPFAM" id="SSF53223">
    <property type="entry name" value="Aminoacid dehydrogenase-like, N-terminal domain"/>
    <property type="match status" value="1"/>
</dbReference>
<evidence type="ECO:0000313" key="4">
    <source>
        <dbReference type="EMBL" id="TKA71576.1"/>
    </source>
</evidence>
<dbReference type="Gene3D" id="3.40.50.10860">
    <property type="entry name" value="Leucine Dehydrogenase, chain A, domain 1"/>
    <property type="match status" value="1"/>
</dbReference>
<evidence type="ECO:0000259" key="3">
    <source>
        <dbReference type="Pfam" id="PF18317"/>
    </source>
</evidence>
<comment type="caution">
    <text evidence="4">The sequence shown here is derived from an EMBL/GenBank/DDBJ whole genome shotgun (WGS) entry which is preliminary data.</text>
</comment>
<dbReference type="Pfam" id="PF18317">
    <property type="entry name" value="SDH_C"/>
    <property type="match status" value="1"/>
</dbReference>
<accession>A0A4U0X7T9</accession>
<dbReference type="Proteomes" id="UP000309340">
    <property type="component" value="Unassembled WGS sequence"/>
</dbReference>
<organism evidence="4 5">
    <name type="scientific">Friedmanniomyces simplex</name>
    <dbReference type="NCBI Taxonomy" id="329884"/>
    <lineage>
        <taxon>Eukaryota</taxon>
        <taxon>Fungi</taxon>
        <taxon>Dikarya</taxon>
        <taxon>Ascomycota</taxon>
        <taxon>Pezizomycotina</taxon>
        <taxon>Dothideomycetes</taxon>
        <taxon>Dothideomycetidae</taxon>
        <taxon>Mycosphaerellales</taxon>
        <taxon>Teratosphaeriaceae</taxon>
        <taxon>Friedmanniomyces</taxon>
    </lineage>
</organism>
<dbReference type="GO" id="GO:0019632">
    <property type="term" value="P:shikimate metabolic process"/>
    <property type="evidence" value="ECO:0007669"/>
    <property type="project" value="TreeGrafter"/>
</dbReference>
<dbReference type="CDD" id="cd01065">
    <property type="entry name" value="NAD_bind_Shikimate_DH"/>
    <property type="match status" value="1"/>
</dbReference>
<dbReference type="InterPro" id="IPR022893">
    <property type="entry name" value="Shikimate_DH_fam"/>
</dbReference>
<dbReference type="Pfam" id="PF01488">
    <property type="entry name" value="Shikimate_DH"/>
    <property type="match status" value="1"/>
</dbReference>
<evidence type="ECO:0000259" key="2">
    <source>
        <dbReference type="Pfam" id="PF08501"/>
    </source>
</evidence>
<dbReference type="OrthoDB" id="4415835at2759"/>
<dbReference type="InterPro" id="IPR041121">
    <property type="entry name" value="SDH_C"/>
</dbReference>
<dbReference type="GO" id="GO:0009423">
    <property type="term" value="P:chorismate biosynthetic process"/>
    <property type="evidence" value="ECO:0007669"/>
    <property type="project" value="TreeGrafter"/>
</dbReference>
<dbReference type="InterPro" id="IPR006151">
    <property type="entry name" value="Shikm_DH/Glu-tRNA_Rdtase"/>
</dbReference>